<dbReference type="EMBL" id="LHXX01000008">
    <property type="protein sequence ID" value="KXB02673.1"/>
    <property type="molecule type" value="Genomic_DNA"/>
</dbReference>
<name>A0A133V8A1_9EURY</name>
<dbReference type="GO" id="GO:0004803">
    <property type="term" value="F:transposase activity"/>
    <property type="evidence" value="ECO:0007669"/>
    <property type="project" value="InterPro"/>
</dbReference>
<feature type="domain" description="Transposase InsH N-terminal" evidence="3">
    <location>
        <begin position="19"/>
        <end position="82"/>
    </location>
</feature>
<keyword evidence="1" id="KW-1133">Transmembrane helix</keyword>
<dbReference type="InterPro" id="IPR002559">
    <property type="entry name" value="Transposase_11"/>
</dbReference>
<keyword evidence="5" id="KW-1185">Reference proteome</keyword>
<dbReference type="GO" id="GO:0003677">
    <property type="term" value="F:DNA binding"/>
    <property type="evidence" value="ECO:0007669"/>
    <property type="project" value="InterPro"/>
</dbReference>
<keyword evidence="1" id="KW-0812">Transmembrane</keyword>
<feature type="transmembrane region" description="Helical" evidence="1">
    <location>
        <begin position="250"/>
        <end position="269"/>
    </location>
</feature>
<organism evidence="4 5">
    <name type="scientific">candidate division MSBL1 archaeon SCGC-AAA261D19</name>
    <dbReference type="NCBI Taxonomy" id="1698273"/>
    <lineage>
        <taxon>Archaea</taxon>
        <taxon>Methanobacteriati</taxon>
        <taxon>Methanobacteriota</taxon>
        <taxon>candidate division MSBL1</taxon>
    </lineage>
</organism>
<comment type="caution">
    <text evidence="4">The sequence shown here is derived from an EMBL/GenBank/DDBJ whole genome shotgun (WGS) entry which is preliminary data.</text>
</comment>
<dbReference type="GO" id="GO:0006313">
    <property type="term" value="P:DNA transposition"/>
    <property type="evidence" value="ECO:0007669"/>
    <property type="project" value="InterPro"/>
</dbReference>
<proteinExistence type="predicted"/>
<dbReference type="PANTHER" id="PTHR35604:SF2">
    <property type="entry name" value="TRANSPOSASE INSH FOR INSERTION SEQUENCE ELEMENT IS5A-RELATED"/>
    <property type="match status" value="1"/>
</dbReference>
<evidence type="ECO:0000313" key="4">
    <source>
        <dbReference type="EMBL" id="KXB02673.1"/>
    </source>
</evidence>
<protein>
    <recommendedName>
        <fullName evidence="6">Transposase IS4-like domain-containing protein</fullName>
    </recommendedName>
</protein>
<evidence type="ECO:0000256" key="1">
    <source>
        <dbReference type="SAM" id="Phobius"/>
    </source>
</evidence>
<evidence type="ECO:0000313" key="5">
    <source>
        <dbReference type="Proteomes" id="UP000070400"/>
    </source>
</evidence>
<evidence type="ECO:0000259" key="3">
    <source>
        <dbReference type="Pfam" id="PF05598"/>
    </source>
</evidence>
<evidence type="ECO:0008006" key="6">
    <source>
        <dbReference type="Google" id="ProtNLM"/>
    </source>
</evidence>
<dbReference type="PANTHER" id="PTHR35604">
    <property type="entry name" value="TRANSPOSASE INSH FOR INSERTION SEQUENCE ELEMENT IS5A-RELATED"/>
    <property type="match status" value="1"/>
</dbReference>
<sequence length="282" mass="32255">MLEATELTRLVVNKTVVPERRGRGRRGYGRRPAVRLLVYAQLKGIHRDARLVKHLQENPEVAGLLGLNGIPDRTTIERWRKRLSRIFEKAFQKLSEYVQMLVPTEDLIVDSTPLEDYQDPDARWGKYSRGWFKGFKEHFSVNQLELPLKTKVTTGNRHDSPFLPELIGELGPNRVLTDAGYDSGSNRKACRKVGATPHIARNPRNTGENYRLSKVLKKGRSAVERFNSRLKEMLQGSWQRFKGLTRKATVIYLGLIAMTAIALHGLILGEQDLIRKVSLYRD</sequence>
<dbReference type="Proteomes" id="UP000070400">
    <property type="component" value="Unassembled WGS sequence"/>
</dbReference>
<keyword evidence="1" id="KW-0472">Membrane</keyword>
<gene>
    <name evidence="4" type="ORF">AKJ43_01095</name>
</gene>
<accession>A0A133V8A1</accession>
<dbReference type="AlphaFoldDB" id="A0A133V8A1"/>
<dbReference type="InterPro" id="IPR008490">
    <property type="entry name" value="Transposase_InsH_N"/>
</dbReference>
<reference evidence="4 5" key="1">
    <citation type="journal article" date="2016" name="Sci. Rep.">
        <title>Metabolic traits of an uncultured archaeal lineage -MSBL1- from brine pools of the Red Sea.</title>
        <authorList>
            <person name="Mwirichia R."/>
            <person name="Alam I."/>
            <person name="Rashid M."/>
            <person name="Vinu M."/>
            <person name="Ba-Alawi W."/>
            <person name="Anthony Kamau A."/>
            <person name="Kamanda Ngugi D."/>
            <person name="Goker M."/>
            <person name="Klenk H.P."/>
            <person name="Bajic V."/>
            <person name="Stingl U."/>
        </authorList>
    </citation>
    <scope>NUCLEOTIDE SEQUENCE [LARGE SCALE GENOMIC DNA]</scope>
    <source>
        <strain evidence="4">SCGC-AAA261D19</strain>
    </source>
</reference>
<dbReference type="Pfam" id="PF05598">
    <property type="entry name" value="DUF772"/>
    <property type="match status" value="1"/>
</dbReference>
<dbReference type="Pfam" id="PF01609">
    <property type="entry name" value="DDE_Tnp_1"/>
    <property type="match status" value="1"/>
</dbReference>
<evidence type="ECO:0000259" key="2">
    <source>
        <dbReference type="Pfam" id="PF01609"/>
    </source>
</evidence>
<feature type="domain" description="Transposase IS4-like" evidence="2">
    <location>
        <begin position="106"/>
        <end position="258"/>
    </location>
</feature>